<evidence type="ECO:0000313" key="10">
    <source>
        <dbReference type="EMBL" id="GAA0575579.1"/>
    </source>
</evidence>
<dbReference type="InterPro" id="IPR020835">
    <property type="entry name" value="Catalase_sf"/>
</dbReference>
<evidence type="ECO:0000256" key="3">
    <source>
        <dbReference type="ARBA" id="ARBA00022617"/>
    </source>
</evidence>
<dbReference type="PANTHER" id="PTHR11465:SF9">
    <property type="entry name" value="CATALASE"/>
    <property type="match status" value="1"/>
</dbReference>
<dbReference type="RefSeq" id="WP_343894358.1">
    <property type="nucleotide sequence ID" value="NZ_BAAAFZ010000011.1"/>
</dbReference>
<dbReference type="SUPFAM" id="SSF56634">
    <property type="entry name" value="Heme-dependent catalase-like"/>
    <property type="match status" value="1"/>
</dbReference>
<dbReference type="Pfam" id="PF00199">
    <property type="entry name" value="Catalase"/>
    <property type="match status" value="1"/>
</dbReference>
<dbReference type="GO" id="GO:0004601">
    <property type="term" value="F:peroxidase activity"/>
    <property type="evidence" value="ECO:0007669"/>
    <property type="project" value="UniProtKB-KW"/>
</dbReference>
<dbReference type="Gene3D" id="2.40.180.10">
    <property type="entry name" value="Catalase core domain"/>
    <property type="match status" value="1"/>
</dbReference>
<dbReference type="PIRSF" id="PIRSF000296">
    <property type="entry name" value="SrpA"/>
    <property type="match status" value="1"/>
</dbReference>
<evidence type="ECO:0000256" key="2">
    <source>
        <dbReference type="ARBA" id="ARBA00022559"/>
    </source>
</evidence>
<dbReference type="PROSITE" id="PS51402">
    <property type="entry name" value="CATALASE_3"/>
    <property type="match status" value="1"/>
</dbReference>
<dbReference type="InterPro" id="IPR018028">
    <property type="entry name" value="Catalase"/>
</dbReference>
<reference evidence="10 11" key="1">
    <citation type="journal article" date="2019" name="Int. J. Syst. Evol. Microbiol.">
        <title>The Global Catalogue of Microorganisms (GCM) 10K type strain sequencing project: providing services to taxonomists for standard genome sequencing and annotation.</title>
        <authorList>
            <consortium name="The Broad Institute Genomics Platform"/>
            <consortium name="The Broad Institute Genome Sequencing Center for Infectious Disease"/>
            <person name="Wu L."/>
            <person name="Ma J."/>
        </authorList>
    </citation>
    <scope>NUCLEOTIDE SEQUENCE [LARGE SCALE GENOMIC DNA]</scope>
    <source>
        <strain evidence="10 11">JCM 9933</strain>
    </source>
</reference>
<accession>A0ABN1EWQ6</accession>
<keyword evidence="8" id="KW-0732">Signal</keyword>
<keyword evidence="5 7" id="KW-0560">Oxidoreductase</keyword>
<keyword evidence="2 7" id="KW-0575">Peroxidase</keyword>
<sequence length="337" mass="35732">MIRTQRIRPTLRALCGGAVALLAGVATAAAQEPTPEAIVDAMEKVSGTHAGKRRSGAKGVCAAGEFVSTGAGARLTKASLLQPGARVPVTARFSNGGGNPRAPDNAPAVRGMSLAFALPGGDSFEMVMINAPAFGASTLPSFMKLLESRAPDPTTGQPDPQRIAAADRENPEWAVQPNYLRANSPPSSYATAPYFSVNSFVFQNAAGEKRHVRWTFEPVAGRAVLTPEERAARGADFLQDELRGRVGRAPAEWRMMVVLPREGDPLLSATAIWPADREQVEVGLLRITSVTPAGQPGECDPMMFNPTLLPAGIEPSDDPMLNIRAPAYAVSLSRRLQ</sequence>
<feature type="signal peptide" evidence="8">
    <location>
        <begin position="1"/>
        <end position="28"/>
    </location>
</feature>
<comment type="function">
    <text evidence="7">Has an organic peroxide-dependent peroxidase activity.</text>
</comment>
<dbReference type="Proteomes" id="UP001501588">
    <property type="component" value="Unassembled WGS sequence"/>
</dbReference>
<comment type="cofactor">
    <cofactor evidence="7">
        <name>heme</name>
        <dbReference type="ChEBI" id="CHEBI:30413"/>
    </cofactor>
</comment>
<evidence type="ECO:0000256" key="6">
    <source>
        <dbReference type="ARBA" id="ARBA00023004"/>
    </source>
</evidence>
<dbReference type="PANTHER" id="PTHR11465">
    <property type="entry name" value="CATALASE"/>
    <property type="match status" value="1"/>
</dbReference>
<comment type="caution">
    <text evidence="10">The sequence shown here is derived from an EMBL/GenBank/DDBJ whole genome shotgun (WGS) entry which is preliminary data.</text>
</comment>
<dbReference type="Gene3D" id="1.20.1280.120">
    <property type="match status" value="1"/>
</dbReference>
<dbReference type="InterPro" id="IPR024168">
    <property type="entry name" value="Catalase_SrpA-type_pred"/>
</dbReference>
<dbReference type="CDD" id="cd08153">
    <property type="entry name" value="srpA_like"/>
    <property type="match status" value="1"/>
</dbReference>
<proteinExistence type="inferred from homology"/>
<feature type="domain" description="Catalase core" evidence="9">
    <location>
        <begin position="12"/>
        <end position="337"/>
    </location>
</feature>
<evidence type="ECO:0000256" key="5">
    <source>
        <dbReference type="ARBA" id="ARBA00023002"/>
    </source>
</evidence>
<keyword evidence="4 7" id="KW-0479">Metal-binding</keyword>
<name>A0ABN1EWQ6_9PROT</name>
<keyword evidence="3 7" id="KW-0349">Heme</keyword>
<organism evidence="10 11">
    <name type="scientific">Craurococcus roseus</name>
    <dbReference type="NCBI Taxonomy" id="77585"/>
    <lineage>
        <taxon>Bacteria</taxon>
        <taxon>Pseudomonadati</taxon>
        <taxon>Pseudomonadota</taxon>
        <taxon>Alphaproteobacteria</taxon>
        <taxon>Acetobacterales</taxon>
        <taxon>Acetobacteraceae</taxon>
        <taxon>Craurococcus</taxon>
    </lineage>
</organism>
<evidence type="ECO:0000256" key="7">
    <source>
        <dbReference type="PIRNR" id="PIRNR000296"/>
    </source>
</evidence>
<dbReference type="SMART" id="SM01060">
    <property type="entry name" value="Catalase"/>
    <property type="match status" value="1"/>
</dbReference>
<evidence type="ECO:0000313" key="11">
    <source>
        <dbReference type="Proteomes" id="UP001501588"/>
    </source>
</evidence>
<evidence type="ECO:0000256" key="8">
    <source>
        <dbReference type="SAM" id="SignalP"/>
    </source>
</evidence>
<dbReference type="EMBL" id="BAAAFZ010000011">
    <property type="protein sequence ID" value="GAA0575579.1"/>
    <property type="molecule type" value="Genomic_DNA"/>
</dbReference>
<evidence type="ECO:0000256" key="4">
    <source>
        <dbReference type="ARBA" id="ARBA00022723"/>
    </source>
</evidence>
<evidence type="ECO:0000256" key="1">
    <source>
        <dbReference type="ARBA" id="ARBA00005329"/>
    </source>
</evidence>
<keyword evidence="11" id="KW-1185">Reference proteome</keyword>
<comment type="similarity">
    <text evidence="1 7">Belongs to the catalase family.</text>
</comment>
<keyword evidence="6 7" id="KW-0408">Iron</keyword>
<dbReference type="EC" id="1.11.1.-" evidence="7"/>
<feature type="chain" id="PRO_5047162712" description="Catalase-related peroxidase" evidence="8">
    <location>
        <begin position="29"/>
        <end position="337"/>
    </location>
</feature>
<protein>
    <recommendedName>
        <fullName evidence="7">Catalase-related peroxidase</fullName>
        <ecNumber evidence="7">1.11.1.-</ecNumber>
    </recommendedName>
</protein>
<dbReference type="InterPro" id="IPR011614">
    <property type="entry name" value="Catalase_core"/>
</dbReference>
<gene>
    <name evidence="10" type="ORF">GCM10009416_12830</name>
</gene>
<evidence type="ECO:0000259" key="9">
    <source>
        <dbReference type="SMART" id="SM01060"/>
    </source>
</evidence>